<gene>
    <name evidence="2" type="ORF">FC48_GL001753</name>
</gene>
<proteinExistence type="predicted"/>
<name>A0A0R2AX50_9LACO</name>
<dbReference type="Pfam" id="PF17255">
    <property type="entry name" value="EbsA"/>
    <property type="match status" value="1"/>
</dbReference>
<keyword evidence="1" id="KW-0812">Transmembrane</keyword>
<protein>
    <recommendedName>
        <fullName evidence="4">Pore-forming protein</fullName>
    </recommendedName>
</protein>
<keyword evidence="1" id="KW-0472">Membrane</keyword>
<feature type="transmembrane region" description="Helical" evidence="1">
    <location>
        <begin position="12"/>
        <end position="32"/>
    </location>
</feature>
<comment type="caution">
    <text evidence="2">The sequence shown here is derived from an EMBL/GenBank/DDBJ whole genome shotgun (WGS) entry which is preliminary data.</text>
</comment>
<keyword evidence="1" id="KW-1133">Transmembrane helix</keyword>
<reference evidence="2 3" key="1">
    <citation type="journal article" date="2015" name="Genome Announc.">
        <title>Expanding the biotechnology potential of lactobacilli through comparative genomics of 213 strains and associated genera.</title>
        <authorList>
            <person name="Sun Z."/>
            <person name="Harris H.M."/>
            <person name="McCann A."/>
            <person name="Guo C."/>
            <person name="Argimon S."/>
            <person name="Zhang W."/>
            <person name="Yang X."/>
            <person name="Jeffery I.B."/>
            <person name="Cooney J.C."/>
            <person name="Kagawa T.F."/>
            <person name="Liu W."/>
            <person name="Song Y."/>
            <person name="Salvetti E."/>
            <person name="Wrobel A."/>
            <person name="Rasinkangas P."/>
            <person name="Parkhill J."/>
            <person name="Rea M.C."/>
            <person name="O'Sullivan O."/>
            <person name="Ritari J."/>
            <person name="Douillard F.P."/>
            <person name="Paul Ross R."/>
            <person name="Yang R."/>
            <person name="Briner A.E."/>
            <person name="Felis G.E."/>
            <person name="de Vos W.M."/>
            <person name="Barrangou R."/>
            <person name="Klaenhammer T.R."/>
            <person name="Caufield P.W."/>
            <person name="Cui Y."/>
            <person name="Zhang H."/>
            <person name="O'Toole P.W."/>
        </authorList>
    </citation>
    <scope>NUCLEOTIDE SEQUENCE [LARGE SCALE GENOMIC DNA]</scope>
    <source>
        <strain evidence="2 3">DSM 20452</strain>
    </source>
</reference>
<accession>A0A0R2AX50</accession>
<dbReference type="RefSeq" id="WP_056960399.1">
    <property type="nucleotide sequence ID" value="NZ_AYYN01000176.1"/>
</dbReference>
<dbReference type="Proteomes" id="UP000051612">
    <property type="component" value="Unassembled WGS sequence"/>
</dbReference>
<feature type="transmembrane region" description="Helical" evidence="1">
    <location>
        <begin position="38"/>
        <end position="58"/>
    </location>
</feature>
<evidence type="ECO:0000313" key="3">
    <source>
        <dbReference type="Proteomes" id="UP000051612"/>
    </source>
</evidence>
<organism evidence="2 3">
    <name type="scientific">Ligilactobacillus murinus DSM 20452 = NBRC 14221</name>
    <dbReference type="NCBI Taxonomy" id="1423772"/>
    <lineage>
        <taxon>Bacteria</taxon>
        <taxon>Bacillati</taxon>
        <taxon>Bacillota</taxon>
        <taxon>Bacilli</taxon>
        <taxon>Lactobacillales</taxon>
        <taxon>Lactobacillaceae</taxon>
        <taxon>Ligilactobacillus</taxon>
    </lineage>
</organism>
<sequence length="123" mass="14671">MEQKFYCQPDIPSSITCWSYTFMIFLLSLFLWLEITVFQIWTAIAFVCFVLVTAIQLWRRQLVITDREVKFKRVLSLNDKIIARSDIKEVVATKYQLKITDQYRTYSVLMLPKSKEKCLKTLK</sequence>
<dbReference type="EMBL" id="AYYN01000176">
    <property type="protein sequence ID" value="KRM70228.1"/>
    <property type="molecule type" value="Genomic_DNA"/>
</dbReference>
<evidence type="ECO:0000256" key="1">
    <source>
        <dbReference type="SAM" id="Phobius"/>
    </source>
</evidence>
<evidence type="ECO:0000313" key="2">
    <source>
        <dbReference type="EMBL" id="KRM70228.1"/>
    </source>
</evidence>
<dbReference type="InterPro" id="IPR020215">
    <property type="entry name" value="EbsA-like"/>
</dbReference>
<evidence type="ECO:0008006" key="4">
    <source>
        <dbReference type="Google" id="ProtNLM"/>
    </source>
</evidence>
<dbReference type="AlphaFoldDB" id="A0A0R2AX50"/>
<dbReference type="PATRIC" id="fig|1423772.3.peg.1865"/>